<protein>
    <submittedName>
        <fullName evidence="2">Uncharacterized protein</fullName>
    </submittedName>
</protein>
<evidence type="ECO:0000313" key="2">
    <source>
        <dbReference type="EMBL" id="XDP95745.1"/>
    </source>
</evidence>
<accession>A0AB39LSQ1</accession>
<dbReference type="Gene3D" id="3.40.50.300">
    <property type="entry name" value="P-loop containing nucleotide triphosphate hydrolases"/>
    <property type="match status" value="1"/>
</dbReference>
<dbReference type="RefSeq" id="WP_369157735.1">
    <property type="nucleotide sequence ID" value="NZ_CP163429.1"/>
</dbReference>
<reference evidence="2" key="1">
    <citation type="submission" date="2024-07" db="EMBL/GenBank/DDBJ databases">
        <authorList>
            <person name="Yu S.T."/>
        </authorList>
    </citation>
    <scope>NUCLEOTIDE SEQUENCE</scope>
    <source>
        <strain evidence="2">R02</strain>
    </source>
</reference>
<dbReference type="EMBL" id="CP163429">
    <property type="protein sequence ID" value="XDP95745.1"/>
    <property type="molecule type" value="Genomic_DNA"/>
</dbReference>
<sequence length="80" mass="8347">MVTGLAGVGKTAVALHAAHRAVDHGWFGGGTLFVRLRGYDPAGPVSGEQARESLLRALGIRKNDVPPTAEEQEQSGALRA</sequence>
<feature type="region of interest" description="Disordered" evidence="1">
    <location>
        <begin position="59"/>
        <end position="80"/>
    </location>
</feature>
<name>A0AB39LSQ1_9ACTN</name>
<gene>
    <name evidence="2" type="ORF">AB5J57_20495</name>
</gene>
<organism evidence="2">
    <name type="scientific">Streptomyces sp. R02</name>
    <dbReference type="NCBI Taxonomy" id="3238623"/>
    <lineage>
        <taxon>Bacteria</taxon>
        <taxon>Bacillati</taxon>
        <taxon>Actinomycetota</taxon>
        <taxon>Actinomycetes</taxon>
        <taxon>Kitasatosporales</taxon>
        <taxon>Streptomycetaceae</taxon>
        <taxon>Streptomyces</taxon>
    </lineage>
</organism>
<dbReference type="InterPro" id="IPR027417">
    <property type="entry name" value="P-loop_NTPase"/>
</dbReference>
<evidence type="ECO:0000256" key="1">
    <source>
        <dbReference type="SAM" id="MobiDB-lite"/>
    </source>
</evidence>
<proteinExistence type="predicted"/>
<dbReference type="AlphaFoldDB" id="A0AB39LSQ1"/>